<comment type="caution">
    <text evidence="2">The sequence shown here is derived from an EMBL/GenBank/DDBJ whole genome shotgun (WGS) entry which is preliminary data.</text>
</comment>
<feature type="non-terminal residue" evidence="2">
    <location>
        <position position="1"/>
    </location>
</feature>
<organism evidence="2 3">
    <name type="scientific">Rotaria magnacalcarata</name>
    <dbReference type="NCBI Taxonomy" id="392030"/>
    <lineage>
        <taxon>Eukaryota</taxon>
        <taxon>Metazoa</taxon>
        <taxon>Spiralia</taxon>
        <taxon>Gnathifera</taxon>
        <taxon>Rotifera</taxon>
        <taxon>Eurotatoria</taxon>
        <taxon>Bdelloidea</taxon>
        <taxon>Philodinida</taxon>
        <taxon>Philodinidae</taxon>
        <taxon>Rotaria</taxon>
    </lineage>
</organism>
<protein>
    <submittedName>
        <fullName evidence="2">Uncharacterized protein</fullName>
    </submittedName>
</protein>
<evidence type="ECO:0000313" key="2">
    <source>
        <dbReference type="EMBL" id="CAF4291116.1"/>
    </source>
</evidence>
<reference evidence="2" key="1">
    <citation type="submission" date="2021-02" db="EMBL/GenBank/DDBJ databases">
        <authorList>
            <person name="Nowell W R."/>
        </authorList>
    </citation>
    <scope>NUCLEOTIDE SEQUENCE</scope>
</reference>
<accession>A0A8S2TKH8</accession>
<dbReference type="EMBL" id="CAJOBI010034493">
    <property type="protein sequence ID" value="CAF4291116.1"/>
    <property type="molecule type" value="Genomic_DNA"/>
</dbReference>
<evidence type="ECO:0000313" key="3">
    <source>
        <dbReference type="Proteomes" id="UP000676336"/>
    </source>
</evidence>
<feature type="region of interest" description="Disordered" evidence="1">
    <location>
        <begin position="20"/>
        <end position="53"/>
    </location>
</feature>
<dbReference type="AlphaFoldDB" id="A0A8S2TKH8"/>
<evidence type="ECO:0000256" key="1">
    <source>
        <dbReference type="SAM" id="MobiDB-lite"/>
    </source>
</evidence>
<name>A0A8S2TKH8_9BILA</name>
<gene>
    <name evidence="2" type="ORF">SMN809_LOCUS25675</name>
</gene>
<sequence>TKEKITKSIDGINYTTTQIEETPKKKKSNSTKYLQASPEFEDYSQSIDDCDQS</sequence>
<proteinExistence type="predicted"/>
<dbReference type="Proteomes" id="UP000676336">
    <property type="component" value="Unassembled WGS sequence"/>
</dbReference>